<gene>
    <name evidence="2" type="ORF">ACFP5Y_10195</name>
</gene>
<reference evidence="3" key="1">
    <citation type="journal article" date="2019" name="Int. J. Syst. Evol. Microbiol.">
        <title>The Global Catalogue of Microorganisms (GCM) 10K type strain sequencing project: providing services to taxonomists for standard genome sequencing and annotation.</title>
        <authorList>
            <consortium name="The Broad Institute Genomics Platform"/>
            <consortium name="The Broad Institute Genome Sequencing Center for Infectious Disease"/>
            <person name="Wu L."/>
            <person name="Ma J."/>
        </authorList>
    </citation>
    <scope>NUCLEOTIDE SEQUENCE [LARGE SCALE GENOMIC DNA]</scope>
    <source>
        <strain evidence="3">CCM 8933</strain>
    </source>
</reference>
<evidence type="ECO:0000313" key="3">
    <source>
        <dbReference type="Proteomes" id="UP001596282"/>
    </source>
</evidence>
<feature type="transmembrane region" description="Helical" evidence="1">
    <location>
        <begin position="151"/>
        <end position="172"/>
    </location>
</feature>
<evidence type="ECO:0008006" key="4">
    <source>
        <dbReference type="Google" id="ProtNLM"/>
    </source>
</evidence>
<comment type="caution">
    <text evidence="2">The sequence shown here is derived from an EMBL/GenBank/DDBJ whole genome shotgun (WGS) entry which is preliminary data.</text>
</comment>
<keyword evidence="1" id="KW-0472">Membrane</keyword>
<dbReference type="RefSeq" id="WP_223876636.1">
    <property type="nucleotide sequence ID" value="NZ_BJDJ01000011.1"/>
</dbReference>
<proteinExistence type="predicted"/>
<protein>
    <recommendedName>
        <fullName evidence="4">Integral membrane protein</fullName>
    </recommendedName>
</protein>
<feature type="transmembrane region" description="Helical" evidence="1">
    <location>
        <begin position="458"/>
        <end position="476"/>
    </location>
</feature>
<feature type="transmembrane region" description="Helical" evidence="1">
    <location>
        <begin position="44"/>
        <end position="65"/>
    </location>
</feature>
<keyword evidence="1" id="KW-1133">Transmembrane helix</keyword>
<dbReference type="Proteomes" id="UP001596282">
    <property type="component" value="Unassembled WGS sequence"/>
</dbReference>
<organism evidence="2 3">
    <name type="scientific">Lactiplantibacillus daowaiensis</name>
    <dbReference type="NCBI Taxonomy" id="2559918"/>
    <lineage>
        <taxon>Bacteria</taxon>
        <taxon>Bacillati</taxon>
        <taxon>Bacillota</taxon>
        <taxon>Bacilli</taxon>
        <taxon>Lactobacillales</taxon>
        <taxon>Lactobacillaceae</taxon>
        <taxon>Lactiplantibacillus</taxon>
    </lineage>
</organism>
<feature type="transmembrane region" description="Helical" evidence="1">
    <location>
        <begin position="482"/>
        <end position="501"/>
    </location>
</feature>
<feature type="transmembrane region" description="Helical" evidence="1">
    <location>
        <begin position="421"/>
        <end position="446"/>
    </location>
</feature>
<name>A0ABW1S167_9LACO</name>
<evidence type="ECO:0000256" key="1">
    <source>
        <dbReference type="SAM" id="Phobius"/>
    </source>
</evidence>
<keyword evidence="1" id="KW-0812">Transmembrane</keyword>
<keyword evidence="3" id="KW-1185">Reference proteome</keyword>
<sequence>MIKRFCVKFGQAIVLIIAGCLLAWMFIALWRATKRLPLTLTPAIWWAGVAILVLLAGILGLARWLATRSTTWLLVTLGGLTVIKLPLIALFRIHPTSDFWNYHALAAYSTQGLTWQTMFAHGSLGDYLIFPHALNIANAFSWEMAFFGQNYVVSQLGNVLLTSLDMLLLYFIGARWLNRQLGISMALIFYSLPAYWLYSTLLNGIEPLFITCILIAMYSLTNVVHPLATTTPWDQWFNLILAWGTTIVANLLRPIMAVWLIGLVLLSGWLALQSVKIWRRYWIRLGLFIVGVALIMGFTSPIEDWLYGVQLAPNRIETAYSVATGSNPQTGGMYEDQLMGQVTHTLRVAPSYQVAYQRIAIEMQAATTQHLTQLKQTHAWLPFLNAKLQNLMTEDYGYNWVLYNLNTNHQLTTTWYHLKSWIVLFSVGGLLSLIGGALISVLIGLGLLATHTDYLNNYFFYSGLLLDGFVLSALLVEVQGRYHIIIYLPLIFLLTCGIAAWRRWRYQERH</sequence>
<evidence type="ECO:0000313" key="2">
    <source>
        <dbReference type="EMBL" id="MFC6181593.1"/>
    </source>
</evidence>
<feature type="transmembrane region" description="Helical" evidence="1">
    <location>
        <begin position="12"/>
        <end position="32"/>
    </location>
</feature>
<feature type="transmembrane region" description="Helical" evidence="1">
    <location>
        <begin position="258"/>
        <end position="275"/>
    </location>
</feature>
<feature type="transmembrane region" description="Helical" evidence="1">
    <location>
        <begin position="72"/>
        <end position="93"/>
    </location>
</feature>
<feature type="transmembrane region" description="Helical" evidence="1">
    <location>
        <begin position="282"/>
        <end position="302"/>
    </location>
</feature>
<dbReference type="EMBL" id="JBHSSC010000039">
    <property type="protein sequence ID" value="MFC6181593.1"/>
    <property type="molecule type" value="Genomic_DNA"/>
</dbReference>
<feature type="transmembrane region" description="Helical" evidence="1">
    <location>
        <begin position="204"/>
        <end position="224"/>
    </location>
</feature>
<dbReference type="PROSITE" id="PS51257">
    <property type="entry name" value="PROKAR_LIPOPROTEIN"/>
    <property type="match status" value="1"/>
</dbReference>
<accession>A0ABW1S167</accession>